<keyword evidence="3" id="KW-1185">Reference proteome</keyword>
<proteinExistence type="predicted"/>
<dbReference type="EMBL" id="LR877149">
    <property type="protein sequence ID" value="CAD2215860.1"/>
    <property type="molecule type" value="Genomic_DNA"/>
</dbReference>
<gene>
    <name evidence="2" type="ORF">ADEAN_000331800</name>
</gene>
<sequence length="778" mass="84966">MWRQLQSLASSFSEETVSVRESKGDATDSLARLLTMSENCEKQINSILANMKQRVVSLAEKERELNGSFGFESSLRSPSASYSPTSIRTPTNPKARPSLTQNASPDLPPSSPTSSFTVSPTAARATNPRSGCVYDDPMDSLLQHFSPFPMKNGERSVVQKVSDDLVLQQLMSDGVPLTDEMQASLGTFQGDKATLQTTSELVGEVRAGMQLAGRPPLPAFWWEECSDHVCTELVTKTFPRLQAWLLSVMEAAETNLAASHLTNPDTESVDARTSLTAEKVERDTYSSVDAEEGAVGSSGGPGVPCETTNDSEGSLYFNYSRIFEEEEEDGTERNSSLLELAKRLHSELALLCVLQELASICNRNAETNRRSTLGEVTSFLKSVVQDRLFVYHRTLEKEKVVSAEESLISTRLVLDSVSYLFLLTSDSSKLVQFAGTVAPPLLLWVKTKPCSCTEDEPNGNSLQTDMIPHVWCSSVIHSITSQIADLQKVYHSVEDTRTIQSYVYPLSDTVLSGLETLLQHGLLPSYTVPAEPALDTTPADWFALPPSRAAESEKSPTRTSAKITDCGVTIDAPHVREVLQEYTSLVEGSSSTVKGQPFLSTMIYCPVSKSRCFDPIVGGVLMVGDEEEEKAILRDMVLVDGPLAYLSCANRLGPPWEVQEDGGTPRRGRSAGEYPSASADIPVADAVVAGTPVHAVKKENILLSFLKLKLLSSKMESNRDQCNVPQLLSCGHVISLRSWFLLSSMAHRTQLDPSLAIRCPYCTAPSPFGEIITVSYLF</sequence>
<feature type="region of interest" description="Disordered" evidence="1">
    <location>
        <begin position="69"/>
        <end position="128"/>
    </location>
</feature>
<feature type="region of interest" description="Disordered" evidence="1">
    <location>
        <begin position="280"/>
        <end position="311"/>
    </location>
</feature>
<feature type="region of interest" description="Disordered" evidence="1">
    <location>
        <begin position="656"/>
        <end position="676"/>
    </location>
</feature>
<dbReference type="VEuPathDB" id="TriTrypDB:ADEAN_000331800"/>
<protein>
    <submittedName>
        <fullName evidence="2">Uncharacterized protein</fullName>
    </submittedName>
</protein>
<evidence type="ECO:0000313" key="2">
    <source>
        <dbReference type="EMBL" id="CAD2215860.1"/>
    </source>
</evidence>
<accession>A0A7G2C7Q5</accession>
<evidence type="ECO:0000313" key="3">
    <source>
        <dbReference type="Proteomes" id="UP000515908"/>
    </source>
</evidence>
<name>A0A7G2C7Q5_9TRYP</name>
<dbReference type="Proteomes" id="UP000515908">
    <property type="component" value="Chromosome 05"/>
</dbReference>
<evidence type="ECO:0000256" key="1">
    <source>
        <dbReference type="SAM" id="MobiDB-lite"/>
    </source>
</evidence>
<organism evidence="2 3">
    <name type="scientific">Angomonas deanei</name>
    <dbReference type="NCBI Taxonomy" id="59799"/>
    <lineage>
        <taxon>Eukaryota</taxon>
        <taxon>Discoba</taxon>
        <taxon>Euglenozoa</taxon>
        <taxon>Kinetoplastea</taxon>
        <taxon>Metakinetoplastina</taxon>
        <taxon>Trypanosomatida</taxon>
        <taxon>Trypanosomatidae</taxon>
        <taxon>Strigomonadinae</taxon>
        <taxon>Angomonas</taxon>
    </lineage>
</organism>
<feature type="compositionally biased region" description="Polar residues" evidence="1">
    <location>
        <begin position="87"/>
        <end position="103"/>
    </location>
</feature>
<feature type="compositionally biased region" description="Low complexity" evidence="1">
    <location>
        <begin position="73"/>
        <end position="86"/>
    </location>
</feature>
<feature type="compositionally biased region" description="Low complexity" evidence="1">
    <location>
        <begin position="112"/>
        <end position="121"/>
    </location>
</feature>
<dbReference type="AlphaFoldDB" id="A0A7G2C7Q5"/>
<reference evidence="2 3" key="1">
    <citation type="submission" date="2020-08" db="EMBL/GenBank/DDBJ databases">
        <authorList>
            <person name="Newling K."/>
            <person name="Davey J."/>
            <person name="Forrester S."/>
        </authorList>
    </citation>
    <scope>NUCLEOTIDE SEQUENCE [LARGE SCALE GENOMIC DNA]</scope>
    <source>
        <strain evidence="3">Crithidia deanei Carvalho (ATCC PRA-265)</strain>
    </source>
</reference>